<accession>K0RPG5</accession>
<protein>
    <submittedName>
        <fullName evidence="2">Uncharacterized protein</fullName>
    </submittedName>
</protein>
<comment type="caution">
    <text evidence="2">The sequence shown here is derived from an EMBL/GenBank/DDBJ whole genome shotgun (WGS) entry which is preliminary data.</text>
</comment>
<evidence type="ECO:0000256" key="1">
    <source>
        <dbReference type="SAM" id="MobiDB-lite"/>
    </source>
</evidence>
<gene>
    <name evidence="2" type="ORF">THAOC_24591</name>
</gene>
<feature type="region of interest" description="Disordered" evidence="1">
    <location>
        <begin position="54"/>
        <end position="149"/>
    </location>
</feature>
<sequence length="421" mass="45172">MRSVRDDRGVRETDGLRSDEKESLLGQATGACVHDIFCWLNLRLSLWHVPATFSGRATSPPTTTPLIVLHGSEGIGGGDGGAGGGGESRRPLRRRSFSGGLAATGESASSTAAVRQSQAGTHSADLGEPSHAGPRQRAGPTGTRTHNISTPPCLVQAQALERRRQGCRLWVGLSMSTTQCSVQLTTSKRRALVTAPTTQTPWTWIGTALSQDGRGGTMASQQVAGGRPLLQIDTALGTGGATLSDDELKAKYKKVSRKREPRGGGQVPRPQARRRQRHGLLACYIREEGLHGSMGSDSQRHPYMTECDWHNSASKAGSPVGLEDVAAATKADLLLEKKDLMRYRSGRNGDHIMGIPFECDLCMTLRNPVVSDPKDAMTLITIRRVSLDELWAREPGTVQGNLSRAVRDHQEATAVSDVAYG</sequence>
<keyword evidence="3" id="KW-1185">Reference proteome</keyword>
<feature type="compositionally biased region" description="Polar residues" evidence="1">
    <location>
        <begin position="55"/>
        <end position="65"/>
    </location>
</feature>
<dbReference type="Proteomes" id="UP000266841">
    <property type="component" value="Unassembled WGS sequence"/>
</dbReference>
<feature type="non-terminal residue" evidence="2">
    <location>
        <position position="421"/>
    </location>
</feature>
<evidence type="ECO:0000313" key="2">
    <source>
        <dbReference type="EMBL" id="EJK55653.1"/>
    </source>
</evidence>
<organism evidence="2 3">
    <name type="scientific">Thalassiosira oceanica</name>
    <name type="common">Marine diatom</name>
    <dbReference type="NCBI Taxonomy" id="159749"/>
    <lineage>
        <taxon>Eukaryota</taxon>
        <taxon>Sar</taxon>
        <taxon>Stramenopiles</taxon>
        <taxon>Ochrophyta</taxon>
        <taxon>Bacillariophyta</taxon>
        <taxon>Coscinodiscophyceae</taxon>
        <taxon>Thalassiosirophycidae</taxon>
        <taxon>Thalassiosirales</taxon>
        <taxon>Thalassiosiraceae</taxon>
        <taxon>Thalassiosira</taxon>
    </lineage>
</organism>
<name>K0RPG5_THAOC</name>
<proteinExistence type="predicted"/>
<dbReference type="AlphaFoldDB" id="K0RPG5"/>
<evidence type="ECO:0000313" key="3">
    <source>
        <dbReference type="Proteomes" id="UP000266841"/>
    </source>
</evidence>
<dbReference type="EMBL" id="AGNL01033519">
    <property type="protein sequence ID" value="EJK55653.1"/>
    <property type="molecule type" value="Genomic_DNA"/>
</dbReference>
<reference evidence="2 3" key="1">
    <citation type="journal article" date="2012" name="Genome Biol.">
        <title>Genome and low-iron response of an oceanic diatom adapted to chronic iron limitation.</title>
        <authorList>
            <person name="Lommer M."/>
            <person name="Specht M."/>
            <person name="Roy A.S."/>
            <person name="Kraemer L."/>
            <person name="Andreson R."/>
            <person name="Gutowska M.A."/>
            <person name="Wolf J."/>
            <person name="Bergner S.V."/>
            <person name="Schilhabel M.B."/>
            <person name="Klostermeier U.C."/>
            <person name="Beiko R.G."/>
            <person name="Rosenstiel P."/>
            <person name="Hippler M."/>
            <person name="Laroche J."/>
        </authorList>
    </citation>
    <scope>NUCLEOTIDE SEQUENCE [LARGE SCALE GENOMIC DNA]</scope>
    <source>
        <strain evidence="2 3">CCMP1005</strain>
    </source>
</reference>
<feature type="region of interest" description="Disordered" evidence="1">
    <location>
        <begin position="251"/>
        <end position="275"/>
    </location>
</feature>
<feature type="compositionally biased region" description="Gly residues" evidence="1">
    <location>
        <begin position="73"/>
        <end position="86"/>
    </location>
</feature>
<feature type="compositionally biased region" description="Low complexity" evidence="1">
    <location>
        <begin position="98"/>
        <end position="113"/>
    </location>
</feature>
<feature type="compositionally biased region" description="Basic residues" evidence="1">
    <location>
        <begin position="251"/>
        <end position="260"/>
    </location>
</feature>